<organism evidence="1 2">
    <name type="scientific">Vespula squamosa</name>
    <name type="common">Southern yellow jacket</name>
    <name type="synonym">Wasp</name>
    <dbReference type="NCBI Taxonomy" id="30214"/>
    <lineage>
        <taxon>Eukaryota</taxon>
        <taxon>Metazoa</taxon>
        <taxon>Ecdysozoa</taxon>
        <taxon>Arthropoda</taxon>
        <taxon>Hexapoda</taxon>
        <taxon>Insecta</taxon>
        <taxon>Pterygota</taxon>
        <taxon>Neoptera</taxon>
        <taxon>Endopterygota</taxon>
        <taxon>Hymenoptera</taxon>
        <taxon>Apocrita</taxon>
        <taxon>Aculeata</taxon>
        <taxon>Vespoidea</taxon>
        <taxon>Vespidae</taxon>
        <taxon>Vespinae</taxon>
        <taxon>Vespula</taxon>
    </lineage>
</organism>
<protein>
    <submittedName>
        <fullName evidence="1">Uncharacterized protein</fullName>
    </submittedName>
</protein>
<keyword evidence="2" id="KW-1185">Reference proteome</keyword>
<name>A0ABD2AFJ7_VESSQ</name>
<dbReference type="AlphaFoldDB" id="A0ABD2AFJ7"/>
<dbReference type="Proteomes" id="UP001607302">
    <property type="component" value="Unassembled WGS sequence"/>
</dbReference>
<reference evidence="1 2" key="1">
    <citation type="journal article" date="2024" name="Ann. Entomol. Soc. Am.">
        <title>Genomic analyses of the southern and eastern yellowjacket wasps (Hymenoptera: Vespidae) reveal evolutionary signatures of social life.</title>
        <authorList>
            <person name="Catto M.A."/>
            <person name="Caine P.B."/>
            <person name="Orr S.E."/>
            <person name="Hunt B.G."/>
            <person name="Goodisman M.A.D."/>
        </authorList>
    </citation>
    <scope>NUCLEOTIDE SEQUENCE [LARGE SCALE GENOMIC DNA]</scope>
    <source>
        <strain evidence="1">233</strain>
        <tissue evidence="1">Head and thorax</tissue>
    </source>
</reference>
<sequence length="63" mass="7623">MYDFVKRKIDKERKKKIKANLTFICPLRILEQKEITQYEALAIHFHPSCLMKGYWSSFPFTIK</sequence>
<dbReference type="EMBL" id="JAUDFV010000149">
    <property type="protein sequence ID" value="KAL2719404.1"/>
    <property type="molecule type" value="Genomic_DNA"/>
</dbReference>
<gene>
    <name evidence="1" type="ORF">V1478_010866</name>
</gene>
<proteinExistence type="predicted"/>
<comment type="caution">
    <text evidence="1">The sequence shown here is derived from an EMBL/GenBank/DDBJ whole genome shotgun (WGS) entry which is preliminary data.</text>
</comment>
<evidence type="ECO:0000313" key="2">
    <source>
        <dbReference type="Proteomes" id="UP001607302"/>
    </source>
</evidence>
<accession>A0ABD2AFJ7</accession>
<evidence type="ECO:0000313" key="1">
    <source>
        <dbReference type="EMBL" id="KAL2719404.1"/>
    </source>
</evidence>